<dbReference type="PANTHER" id="PTHR40031:SF1">
    <property type="entry name" value="MEMBRANE-BOUND METAL-DEPENDENT HYDROLASE"/>
    <property type="match status" value="1"/>
</dbReference>
<comment type="caution">
    <text evidence="2">The sequence shown here is derived from an EMBL/GenBank/DDBJ whole genome shotgun (WGS) entry which is preliminary data.</text>
</comment>
<dbReference type="InterPro" id="IPR007404">
    <property type="entry name" value="YdjM-like"/>
</dbReference>
<dbReference type="PANTHER" id="PTHR40031">
    <property type="entry name" value="HYPOTHETICAL MEMBRANE SPANNING PROTEIN"/>
    <property type="match status" value="1"/>
</dbReference>
<gene>
    <name evidence="2" type="ORF">LCGC14_1276740</name>
</gene>
<accession>A0A0F9KWC6</accession>
<name>A0A0F9KWC6_9ZZZZ</name>
<dbReference type="AlphaFoldDB" id="A0A0F9KWC6"/>
<dbReference type="EMBL" id="LAZR01007218">
    <property type="protein sequence ID" value="KKM86659.1"/>
    <property type="molecule type" value="Genomic_DNA"/>
</dbReference>
<keyword evidence="1" id="KW-0812">Transmembrane</keyword>
<dbReference type="Pfam" id="PF04307">
    <property type="entry name" value="YdjM"/>
    <property type="match status" value="1"/>
</dbReference>
<evidence type="ECO:0000313" key="2">
    <source>
        <dbReference type="EMBL" id="KKM86659.1"/>
    </source>
</evidence>
<feature type="transmembrane region" description="Helical" evidence="1">
    <location>
        <begin position="126"/>
        <end position="147"/>
    </location>
</feature>
<evidence type="ECO:0008006" key="3">
    <source>
        <dbReference type="Google" id="ProtNLM"/>
    </source>
</evidence>
<protein>
    <recommendedName>
        <fullName evidence="3">Membrane-bound metal-dependent hydrolase</fullName>
    </recommendedName>
</protein>
<keyword evidence="1" id="KW-1133">Transmembrane helix</keyword>
<proteinExistence type="predicted"/>
<feature type="transmembrane region" description="Helical" evidence="1">
    <location>
        <begin position="159"/>
        <end position="178"/>
    </location>
</feature>
<feature type="transmembrane region" description="Helical" evidence="1">
    <location>
        <begin position="58"/>
        <end position="76"/>
    </location>
</feature>
<feature type="non-terminal residue" evidence="2">
    <location>
        <position position="297"/>
    </location>
</feature>
<evidence type="ECO:0000256" key="1">
    <source>
        <dbReference type="SAM" id="Phobius"/>
    </source>
</evidence>
<sequence length="297" mass="33799">MDTLTQVVLGGAVAYAAVGKNAPRKALLWGAAFATLPDLDVLVPYDNDLDSMTFHRSWSHSWIVHSMLAPVLAFILSRFDKSFSYLQWLAIIFLAFVTHAGLDALTVYGTQLFWPFKTAPVSGGSVFIIDPLYTVPLLLGFLAVLFAPRKTLSDKLMRYGFAFSCVYLLWGYGAQQWVETKAEASLAQQNMHYDHIQVSASPLNTVLWRIIAINHDHYYEGFYSIFDKTNNVTLNQYDRGGDLIDNLETFSDFQQFAWFNKGLYKLQKHDNLVVGSDLRMGMEPHYFFRFKLAEDID</sequence>
<reference evidence="2" key="1">
    <citation type="journal article" date="2015" name="Nature">
        <title>Complex archaea that bridge the gap between prokaryotes and eukaryotes.</title>
        <authorList>
            <person name="Spang A."/>
            <person name="Saw J.H."/>
            <person name="Jorgensen S.L."/>
            <person name="Zaremba-Niedzwiedzka K."/>
            <person name="Martijn J."/>
            <person name="Lind A.E."/>
            <person name="van Eijk R."/>
            <person name="Schleper C."/>
            <person name="Guy L."/>
            <person name="Ettema T.J."/>
        </authorList>
    </citation>
    <scope>NUCLEOTIDE SEQUENCE</scope>
</reference>
<feature type="transmembrane region" description="Helical" evidence="1">
    <location>
        <begin position="88"/>
        <end position="114"/>
    </location>
</feature>
<keyword evidence="1" id="KW-0472">Membrane</keyword>
<dbReference type="InterPro" id="IPR053170">
    <property type="entry name" value="Transcription_regulator"/>
</dbReference>
<organism evidence="2">
    <name type="scientific">marine sediment metagenome</name>
    <dbReference type="NCBI Taxonomy" id="412755"/>
    <lineage>
        <taxon>unclassified sequences</taxon>
        <taxon>metagenomes</taxon>
        <taxon>ecological metagenomes</taxon>
    </lineage>
</organism>